<protein>
    <submittedName>
        <fullName evidence="2">Uncharacterized protein</fullName>
    </submittedName>
</protein>
<dbReference type="GO" id="GO:0005829">
    <property type="term" value="C:cytosol"/>
    <property type="evidence" value="ECO:0007669"/>
    <property type="project" value="TreeGrafter"/>
</dbReference>
<dbReference type="GO" id="GO:0071074">
    <property type="term" value="F:eukaryotic initiation factor eIF2 binding"/>
    <property type="evidence" value="ECO:0007669"/>
    <property type="project" value="TreeGrafter"/>
</dbReference>
<sequence>MLDRFIKNFVLCPERENPETGLHVTLKKQTVGNSYKACGHQGVLDTHHTLCAFILKNPPENSDSGTGKKEKGRKNRKGTGKENGSVSSSEPPRPNEIMPPPRGRGRIFWWW</sequence>
<dbReference type="Gene3D" id="2.20.25.350">
    <property type="match status" value="1"/>
</dbReference>
<reference evidence="2" key="2">
    <citation type="submission" date="2025-08" db="UniProtKB">
        <authorList>
            <consortium name="Ensembl"/>
        </authorList>
    </citation>
    <scope>IDENTIFICATION</scope>
    <source>
        <strain evidence="2">Thorbecke</strain>
    </source>
</reference>
<dbReference type="GO" id="GO:0001732">
    <property type="term" value="P:formation of cytoplasmic translation initiation complex"/>
    <property type="evidence" value="ECO:0007669"/>
    <property type="project" value="TreeGrafter"/>
</dbReference>
<feature type="compositionally biased region" description="Pro residues" evidence="1">
    <location>
        <begin position="91"/>
        <end position="102"/>
    </location>
</feature>
<accession>A0A5F9CBT2</accession>
<dbReference type="GeneTree" id="ENSGT00940000173600"/>
<dbReference type="PANTHER" id="PTHR23001:SF7">
    <property type="entry name" value="EUKARYOTIC TRANSLATION INITIATION FACTOR 5"/>
    <property type="match status" value="1"/>
</dbReference>
<evidence type="ECO:0000313" key="3">
    <source>
        <dbReference type="Proteomes" id="UP000001811"/>
    </source>
</evidence>
<dbReference type="SMR" id="A0A5F9CBT2"/>
<organism evidence="2 3">
    <name type="scientific">Oryctolagus cuniculus</name>
    <name type="common">Rabbit</name>
    <dbReference type="NCBI Taxonomy" id="9986"/>
    <lineage>
        <taxon>Eukaryota</taxon>
        <taxon>Metazoa</taxon>
        <taxon>Chordata</taxon>
        <taxon>Craniata</taxon>
        <taxon>Vertebrata</taxon>
        <taxon>Euteleostomi</taxon>
        <taxon>Mammalia</taxon>
        <taxon>Eutheria</taxon>
        <taxon>Euarchontoglires</taxon>
        <taxon>Glires</taxon>
        <taxon>Lagomorpha</taxon>
        <taxon>Leporidae</taxon>
        <taxon>Oryctolagus</taxon>
    </lineage>
</organism>
<proteinExistence type="predicted"/>
<dbReference type="GO" id="GO:0005092">
    <property type="term" value="F:GDP-dissociation inhibitor activity"/>
    <property type="evidence" value="ECO:0007669"/>
    <property type="project" value="TreeGrafter"/>
</dbReference>
<evidence type="ECO:0000256" key="1">
    <source>
        <dbReference type="SAM" id="MobiDB-lite"/>
    </source>
</evidence>
<dbReference type="GO" id="GO:0003743">
    <property type="term" value="F:translation initiation factor activity"/>
    <property type="evidence" value="ECO:0007669"/>
    <property type="project" value="UniProtKB-KW"/>
</dbReference>
<dbReference type="Bgee" id="ENSOCUG00000032375">
    <property type="expression patterns" value="Expressed in autopod skin"/>
</dbReference>
<dbReference type="Proteomes" id="UP000001811">
    <property type="component" value="Chromosome 7"/>
</dbReference>
<dbReference type="AlphaFoldDB" id="A0A5F9CBT2"/>
<dbReference type="STRING" id="9986.ENSOCUP00000031262"/>
<dbReference type="EMBL" id="AAGW02038415">
    <property type="status" value="NOT_ANNOTATED_CDS"/>
    <property type="molecule type" value="Genomic_DNA"/>
</dbReference>
<dbReference type="PANTHER" id="PTHR23001">
    <property type="entry name" value="EUKARYOTIC TRANSLATION INITIATION FACTOR"/>
    <property type="match status" value="1"/>
</dbReference>
<reference evidence="2" key="3">
    <citation type="submission" date="2025-09" db="UniProtKB">
        <authorList>
            <consortium name="Ensembl"/>
        </authorList>
    </citation>
    <scope>IDENTIFICATION</scope>
    <source>
        <strain evidence="2">Thorbecke</strain>
    </source>
</reference>
<dbReference type="GO" id="GO:0005525">
    <property type="term" value="F:GTP binding"/>
    <property type="evidence" value="ECO:0007669"/>
    <property type="project" value="UniProtKB-KW"/>
</dbReference>
<dbReference type="InterPro" id="IPR045196">
    <property type="entry name" value="IF2/IF5"/>
</dbReference>
<evidence type="ECO:0000313" key="2">
    <source>
        <dbReference type="Ensembl" id="ENSOCUP00000031262.1"/>
    </source>
</evidence>
<feature type="region of interest" description="Disordered" evidence="1">
    <location>
        <begin position="56"/>
        <end position="111"/>
    </location>
</feature>
<name>A0A5F9CBT2_RABIT</name>
<dbReference type="Ensembl" id="ENSOCUT00000041835.1">
    <property type="protein sequence ID" value="ENSOCUP00000031262.1"/>
    <property type="gene ID" value="ENSOCUG00000032375.1"/>
</dbReference>
<reference evidence="2 3" key="1">
    <citation type="journal article" date="2011" name="Nature">
        <title>A high-resolution map of human evolutionary constraint using 29 mammals.</title>
        <authorList>
            <person name="Lindblad-Toh K."/>
            <person name="Garber M."/>
            <person name="Zuk O."/>
            <person name="Lin M.F."/>
            <person name="Parker B.J."/>
            <person name="Washietl S."/>
            <person name="Kheradpour P."/>
            <person name="Ernst J."/>
            <person name="Jordan G."/>
            <person name="Mauceli E."/>
            <person name="Ward L.D."/>
            <person name="Lowe C.B."/>
            <person name="Holloway A.K."/>
            <person name="Clamp M."/>
            <person name="Gnerre S."/>
            <person name="Alfoldi J."/>
            <person name="Beal K."/>
            <person name="Chang J."/>
            <person name="Clawson H."/>
            <person name="Cuff J."/>
            <person name="Di Palma F."/>
            <person name="Fitzgerald S."/>
            <person name="Flicek P."/>
            <person name="Guttman M."/>
            <person name="Hubisz M.J."/>
            <person name="Jaffe D.B."/>
            <person name="Jungreis I."/>
            <person name="Kent W.J."/>
            <person name="Kostka D."/>
            <person name="Lara M."/>
            <person name="Martins A.L."/>
            <person name="Massingham T."/>
            <person name="Moltke I."/>
            <person name="Raney B.J."/>
            <person name="Rasmussen M.D."/>
            <person name="Robinson J."/>
            <person name="Stark A."/>
            <person name="Vilella A.J."/>
            <person name="Wen J."/>
            <person name="Xie X."/>
            <person name="Zody M.C."/>
            <person name="Baldwin J."/>
            <person name="Bloom T."/>
            <person name="Chin C.W."/>
            <person name="Heiman D."/>
            <person name="Nicol R."/>
            <person name="Nusbaum C."/>
            <person name="Young S."/>
            <person name="Wilkinson J."/>
            <person name="Worley K.C."/>
            <person name="Kovar C.L."/>
            <person name="Muzny D.M."/>
            <person name="Gibbs R.A."/>
            <person name="Cree A."/>
            <person name="Dihn H.H."/>
            <person name="Fowler G."/>
            <person name="Jhangiani S."/>
            <person name="Joshi V."/>
            <person name="Lee S."/>
            <person name="Lewis L.R."/>
            <person name="Nazareth L.V."/>
            <person name="Okwuonu G."/>
            <person name="Santibanez J."/>
            <person name="Warren W.C."/>
            <person name="Mardis E.R."/>
            <person name="Weinstock G.M."/>
            <person name="Wilson R.K."/>
            <person name="Delehaunty K."/>
            <person name="Dooling D."/>
            <person name="Fronik C."/>
            <person name="Fulton L."/>
            <person name="Fulton B."/>
            <person name="Graves T."/>
            <person name="Minx P."/>
            <person name="Sodergren E."/>
            <person name="Birney E."/>
            <person name="Margulies E.H."/>
            <person name="Herrero J."/>
            <person name="Green E.D."/>
            <person name="Haussler D."/>
            <person name="Siepel A."/>
            <person name="Goldman N."/>
            <person name="Pollard K.S."/>
            <person name="Pedersen J.S."/>
            <person name="Lander E.S."/>
            <person name="Kellis M."/>
        </authorList>
    </citation>
    <scope>NUCLEOTIDE SEQUENCE [LARGE SCALE GENOMIC DNA]</scope>
    <source>
        <strain evidence="2 3">Thorbecke inbred</strain>
    </source>
</reference>
<dbReference type="InParanoid" id="A0A5F9CBT2"/>
<keyword evidence="3" id="KW-1185">Reference proteome</keyword>